<gene>
    <name evidence="2" type="ORF">ACH5RR_021573</name>
</gene>
<evidence type="ECO:0000256" key="1">
    <source>
        <dbReference type="SAM" id="MobiDB-lite"/>
    </source>
</evidence>
<proteinExistence type="predicted"/>
<protein>
    <submittedName>
        <fullName evidence="2">Uncharacterized protein</fullName>
    </submittedName>
</protein>
<accession>A0ABD2ZHP5</accession>
<dbReference type="Proteomes" id="UP001630127">
    <property type="component" value="Unassembled WGS sequence"/>
</dbReference>
<evidence type="ECO:0000313" key="3">
    <source>
        <dbReference type="Proteomes" id="UP001630127"/>
    </source>
</evidence>
<name>A0ABD2ZHP5_9GENT</name>
<dbReference type="AlphaFoldDB" id="A0ABD2ZHP5"/>
<dbReference type="EMBL" id="JBJUIK010000009">
    <property type="protein sequence ID" value="KAL3518984.1"/>
    <property type="molecule type" value="Genomic_DNA"/>
</dbReference>
<feature type="region of interest" description="Disordered" evidence="1">
    <location>
        <begin position="71"/>
        <end position="93"/>
    </location>
</feature>
<keyword evidence="3" id="KW-1185">Reference proteome</keyword>
<evidence type="ECO:0000313" key="2">
    <source>
        <dbReference type="EMBL" id="KAL3518984.1"/>
    </source>
</evidence>
<comment type="caution">
    <text evidence="2">The sequence shown here is derived from an EMBL/GenBank/DDBJ whole genome shotgun (WGS) entry which is preliminary data.</text>
</comment>
<organism evidence="2 3">
    <name type="scientific">Cinchona calisaya</name>
    <dbReference type="NCBI Taxonomy" id="153742"/>
    <lineage>
        <taxon>Eukaryota</taxon>
        <taxon>Viridiplantae</taxon>
        <taxon>Streptophyta</taxon>
        <taxon>Embryophyta</taxon>
        <taxon>Tracheophyta</taxon>
        <taxon>Spermatophyta</taxon>
        <taxon>Magnoliopsida</taxon>
        <taxon>eudicotyledons</taxon>
        <taxon>Gunneridae</taxon>
        <taxon>Pentapetalae</taxon>
        <taxon>asterids</taxon>
        <taxon>lamiids</taxon>
        <taxon>Gentianales</taxon>
        <taxon>Rubiaceae</taxon>
        <taxon>Cinchonoideae</taxon>
        <taxon>Cinchoneae</taxon>
        <taxon>Cinchona</taxon>
    </lineage>
</organism>
<sequence>MSEAVEQLVENKPLKRMASSWLPWLISVMITYSQNLLQMLWGRNADETSYCGLYEWNQTREKTLEDQAAEIPTEQKGCSSKIPNERTAEPQEADDVVTELLIEEISFDTEHPNRNLRIYFALPSVLTIDLL</sequence>
<reference evidence="2 3" key="1">
    <citation type="submission" date="2024-11" db="EMBL/GenBank/DDBJ databases">
        <title>A near-complete genome assembly of Cinchona calisaya.</title>
        <authorList>
            <person name="Lian D.C."/>
            <person name="Zhao X.W."/>
            <person name="Wei L."/>
        </authorList>
    </citation>
    <scope>NUCLEOTIDE SEQUENCE [LARGE SCALE GENOMIC DNA]</scope>
    <source>
        <tissue evidence="2">Nenye</tissue>
    </source>
</reference>